<feature type="non-terminal residue" evidence="8">
    <location>
        <position position="209"/>
    </location>
</feature>
<keyword evidence="6" id="KW-1133">Transmembrane helix</keyword>
<organism evidence="8">
    <name type="scientific">Darwinula stevensoni</name>
    <dbReference type="NCBI Taxonomy" id="69355"/>
    <lineage>
        <taxon>Eukaryota</taxon>
        <taxon>Metazoa</taxon>
        <taxon>Ecdysozoa</taxon>
        <taxon>Arthropoda</taxon>
        <taxon>Crustacea</taxon>
        <taxon>Oligostraca</taxon>
        <taxon>Ostracoda</taxon>
        <taxon>Podocopa</taxon>
        <taxon>Podocopida</taxon>
        <taxon>Darwinulocopina</taxon>
        <taxon>Darwinuloidea</taxon>
        <taxon>Darwinulidae</taxon>
        <taxon>Darwinula</taxon>
    </lineage>
</organism>
<evidence type="ECO:0000256" key="5">
    <source>
        <dbReference type="SAM" id="MobiDB-lite"/>
    </source>
</evidence>
<evidence type="ECO:0000256" key="6">
    <source>
        <dbReference type="SAM" id="Phobius"/>
    </source>
</evidence>
<dbReference type="GO" id="GO:0048040">
    <property type="term" value="F:UDP-glucuronate decarboxylase activity"/>
    <property type="evidence" value="ECO:0007669"/>
    <property type="project" value="TreeGrafter"/>
</dbReference>
<dbReference type="AlphaFoldDB" id="A0A7R9AFZ0"/>
<dbReference type="GO" id="GO:0042732">
    <property type="term" value="P:D-xylose metabolic process"/>
    <property type="evidence" value="ECO:0007669"/>
    <property type="project" value="InterPro"/>
</dbReference>
<dbReference type="PANTHER" id="PTHR43078">
    <property type="entry name" value="UDP-GLUCURONIC ACID DECARBOXYLASE-RELATED"/>
    <property type="match status" value="1"/>
</dbReference>
<feature type="domain" description="NAD-dependent epimerase/dehydratase" evidence="7">
    <location>
        <begin position="148"/>
        <end position="187"/>
    </location>
</feature>
<dbReference type="EMBL" id="CAJPEV010006019">
    <property type="protein sequence ID" value="CAG0903760.1"/>
    <property type="molecule type" value="Genomic_DNA"/>
</dbReference>
<evidence type="ECO:0000256" key="3">
    <source>
        <dbReference type="ARBA" id="ARBA00023027"/>
    </source>
</evidence>
<feature type="compositionally biased region" description="Low complexity" evidence="5">
    <location>
        <begin position="92"/>
        <end position="109"/>
    </location>
</feature>
<dbReference type="EMBL" id="LR905536">
    <property type="protein sequence ID" value="CAD7253528.1"/>
    <property type="molecule type" value="Genomic_DNA"/>
</dbReference>
<dbReference type="Gene3D" id="3.40.50.720">
    <property type="entry name" value="NAD(P)-binding Rossmann-like Domain"/>
    <property type="match status" value="1"/>
</dbReference>
<feature type="transmembrane region" description="Helical" evidence="6">
    <location>
        <begin position="21"/>
        <end position="40"/>
    </location>
</feature>
<dbReference type="PANTHER" id="PTHR43078:SF6">
    <property type="entry name" value="UDP-GLUCURONIC ACID DECARBOXYLASE 1"/>
    <property type="match status" value="1"/>
</dbReference>
<reference evidence="8" key="1">
    <citation type="submission" date="2020-11" db="EMBL/GenBank/DDBJ databases">
        <authorList>
            <person name="Tran Van P."/>
        </authorList>
    </citation>
    <scope>NUCLEOTIDE SEQUENCE</scope>
</reference>
<dbReference type="Pfam" id="PF01370">
    <property type="entry name" value="Epimerase"/>
    <property type="match status" value="1"/>
</dbReference>
<evidence type="ECO:0000256" key="4">
    <source>
        <dbReference type="ARBA" id="ARBA00023239"/>
    </source>
</evidence>
<evidence type="ECO:0000256" key="2">
    <source>
        <dbReference type="ARBA" id="ARBA00022793"/>
    </source>
</evidence>
<dbReference type="InterPro" id="IPR036291">
    <property type="entry name" value="NAD(P)-bd_dom_sf"/>
</dbReference>
<sequence>MKSINSSRAGWPSCSKCFGCLILWMAIVMTMGFALQVWGLPSNYKGKSPEPTDQVPTEQLPQEKLSLKQGSLKQGSPKQGSPEQVSQNQMPSEQVPKKQVSQKQVSPEQVPEEQEKADVSPFKEGVFAAEKMNQDFAKFQEEIYQKRILVTGGAGFVGSHLVDRLIKDGHNVIVLDNLITGKRRNIEHWVGHPNFQFILHDAVQPIYLE</sequence>
<keyword evidence="9" id="KW-1185">Reference proteome</keyword>
<dbReference type="OrthoDB" id="331544at2759"/>
<keyword evidence="3" id="KW-0520">NAD</keyword>
<accession>A0A7R9AFZ0</accession>
<comment type="cofactor">
    <cofactor evidence="1">
        <name>NAD(+)</name>
        <dbReference type="ChEBI" id="CHEBI:57540"/>
    </cofactor>
</comment>
<dbReference type="InterPro" id="IPR001509">
    <property type="entry name" value="Epimerase_deHydtase"/>
</dbReference>
<feature type="region of interest" description="Disordered" evidence="5">
    <location>
        <begin position="46"/>
        <end position="119"/>
    </location>
</feature>
<dbReference type="InterPro" id="IPR044516">
    <property type="entry name" value="UXS-like"/>
</dbReference>
<feature type="compositionally biased region" description="Polar residues" evidence="5">
    <location>
        <begin position="68"/>
        <end position="91"/>
    </location>
</feature>
<evidence type="ECO:0000256" key="1">
    <source>
        <dbReference type="ARBA" id="ARBA00001911"/>
    </source>
</evidence>
<evidence type="ECO:0000259" key="7">
    <source>
        <dbReference type="Pfam" id="PF01370"/>
    </source>
</evidence>
<gene>
    <name evidence="8" type="ORF">DSTB1V02_LOCUS13277</name>
</gene>
<protein>
    <recommendedName>
        <fullName evidence="7">NAD-dependent epimerase/dehydratase domain-containing protein</fullName>
    </recommendedName>
</protein>
<evidence type="ECO:0000313" key="9">
    <source>
        <dbReference type="Proteomes" id="UP000677054"/>
    </source>
</evidence>
<proteinExistence type="predicted"/>
<keyword evidence="6" id="KW-0472">Membrane</keyword>
<dbReference type="GO" id="GO:0070403">
    <property type="term" value="F:NAD+ binding"/>
    <property type="evidence" value="ECO:0007669"/>
    <property type="project" value="InterPro"/>
</dbReference>
<dbReference type="Proteomes" id="UP000677054">
    <property type="component" value="Unassembled WGS sequence"/>
</dbReference>
<keyword evidence="2" id="KW-0210">Decarboxylase</keyword>
<evidence type="ECO:0000313" key="8">
    <source>
        <dbReference type="EMBL" id="CAD7253528.1"/>
    </source>
</evidence>
<keyword evidence="6" id="KW-0812">Transmembrane</keyword>
<dbReference type="GO" id="GO:0005737">
    <property type="term" value="C:cytoplasm"/>
    <property type="evidence" value="ECO:0007669"/>
    <property type="project" value="TreeGrafter"/>
</dbReference>
<name>A0A7R9AFZ0_9CRUS</name>
<keyword evidence="4" id="KW-0456">Lyase</keyword>
<dbReference type="SUPFAM" id="SSF51735">
    <property type="entry name" value="NAD(P)-binding Rossmann-fold domains"/>
    <property type="match status" value="1"/>
</dbReference>